<reference evidence="3" key="1">
    <citation type="journal article" date="2019" name="Curr. Biol.">
        <title>Genome Sequence of Striga asiatica Provides Insight into the Evolution of Plant Parasitism.</title>
        <authorList>
            <person name="Yoshida S."/>
            <person name="Kim S."/>
            <person name="Wafula E.K."/>
            <person name="Tanskanen J."/>
            <person name="Kim Y.M."/>
            <person name="Honaas L."/>
            <person name="Yang Z."/>
            <person name="Spallek T."/>
            <person name="Conn C.E."/>
            <person name="Ichihashi Y."/>
            <person name="Cheong K."/>
            <person name="Cui S."/>
            <person name="Der J.P."/>
            <person name="Gundlach H."/>
            <person name="Jiao Y."/>
            <person name="Hori C."/>
            <person name="Ishida J.K."/>
            <person name="Kasahara H."/>
            <person name="Kiba T."/>
            <person name="Kim M.S."/>
            <person name="Koo N."/>
            <person name="Laohavisit A."/>
            <person name="Lee Y.H."/>
            <person name="Lumba S."/>
            <person name="McCourt P."/>
            <person name="Mortimer J.C."/>
            <person name="Mutuku J.M."/>
            <person name="Nomura T."/>
            <person name="Sasaki-Sekimoto Y."/>
            <person name="Seto Y."/>
            <person name="Wang Y."/>
            <person name="Wakatake T."/>
            <person name="Sakakibara H."/>
            <person name="Demura T."/>
            <person name="Yamaguchi S."/>
            <person name="Yoneyama K."/>
            <person name="Manabe R.I."/>
            <person name="Nelson D.C."/>
            <person name="Schulman A.H."/>
            <person name="Timko M.P."/>
            <person name="dePamphilis C.W."/>
            <person name="Choi D."/>
            <person name="Shirasu K."/>
        </authorList>
    </citation>
    <scope>NUCLEOTIDE SEQUENCE [LARGE SCALE GENOMIC DNA]</scope>
    <source>
        <strain evidence="3">cv. UVA1</strain>
    </source>
</reference>
<proteinExistence type="predicted"/>
<evidence type="ECO:0000313" key="2">
    <source>
        <dbReference type="EMBL" id="GER40430.1"/>
    </source>
</evidence>
<feature type="region of interest" description="Disordered" evidence="1">
    <location>
        <begin position="198"/>
        <end position="232"/>
    </location>
</feature>
<comment type="caution">
    <text evidence="2">The sequence shown here is derived from an EMBL/GenBank/DDBJ whole genome shotgun (WGS) entry which is preliminary data.</text>
</comment>
<dbReference type="Proteomes" id="UP000325081">
    <property type="component" value="Unassembled WGS sequence"/>
</dbReference>
<evidence type="ECO:0000313" key="3">
    <source>
        <dbReference type="Proteomes" id="UP000325081"/>
    </source>
</evidence>
<feature type="compositionally biased region" description="Basic and acidic residues" evidence="1">
    <location>
        <begin position="219"/>
        <end position="232"/>
    </location>
</feature>
<keyword evidence="3" id="KW-1185">Reference proteome</keyword>
<accession>A0A5A7Q5D9</accession>
<protein>
    <submittedName>
        <fullName evidence="2">Muscle m-line assembly protein unc-89</fullName>
    </submittedName>
</protein>
<name>A0A5A7Q5D9_STRAF</name>
<dbReference type="AlphaFoldDB" id="A0A5A7Q5D9"/>
<evidence type="ECO:0000256" key="1">
    <source>
        <dbReference type="SAM" id="MobiDB-lite"/>
    </source>
</evidence>
<organism evidence="2 3">
    <name type="scientific">Striga asiatica</name>
    <name type="common">Asiatic witchweed</name>
    <name type="synonym">Buchnera asiatica</name>
    <dbReference type="NCBI Taxonomy" id="4170"/>
    <lineage>
        <taxon>Eukaryota</taxon>
        <taxon>Viridiplantae</taxon>
        <taxon>Streptophyta</taxon>
        <taxon>Embryophyta</taxon>
        <taxon>Tracheophyta</taxon>
        <taxon>Spermatophyta</taxon>
        <taxon>Magnoliopsida</taxon>
        <taxon>eudicotyledons</taxon>
        <taxon>Gunneridae</taxon>
        <taxon>Pentapetalae</taxon>
        <taxon>asterids</taxon>
        <taxon>lamiids</taxon>
        <taxon>Lamiales</taxon>
        <taxon>Orobanchaceae</taxon>
        <taxon>Buchnereae</taxon>
        <taxon>Striga</taxon>
    </lineage>
</organism>
<gene>
    <name evidence="2" type="ORF">STAS_17101</name>
</gene>
<dbReference type="EMBL" id="BKCP01005861">
    <property type="protein sequence ID" value="GER40430.1"/>
    <property type="molecule type" value="Genomic_DNA"/>
</dbReference>
<feature type="compositionally biased region" description="Gly residues" evidence="1">
    <location>
        <begin position="18"/>
        <end position="27"/>
    </location>
</feature>
<sequence>MRTKMAAGMSDLEEDGSSDGGGNGGSGGRRRRIWQIEGGHRFQYVYSEDRPNPSSTPLFISLANWTYQPPSPAIPAPLSGRALIDGVPAPPSVTANNSSGETSYVRGWNQIAGSIVTRAGLFTTRFWRIFGAFGEIPVREFRSSIEEATDSDLAAEAGKDGEPGPPDFLADMTTDGPRPLHLHHPTIPLPPATFCSAAIARATPTDPSHEPSGQPRASIEPRRGSRDLEPCR</sequence>
<feature type="region of interest" description="Disordered" evidence="1">
    <location>
        <begin position="1"/>
        <end position="30"/>
    </location>
</feature>